<name>A0ABP3PDC8_SACER</name>
<dbReference type="Proteomes" id="UP001500729">
    <property type="component" value="Unassembled WGS sequence"/>
</dbReference>
<organism evidence="2 3">
    <name type="scientific">Saccharopolyspora erythraea</name>
    <name type="common">Streptomyces erythraeus</name>
    <dbReference type="NCBI Taxonomy" id="1836"/>
    <lineage>
        <taxon>Bacteria</taxon>
        <taxon>Bacillati</taxon>
        <taxon>Actinomycetota</taxon>
        <taxon>Actinomycetes</taxon>
        <taxon>Pseudonocardiales</taxon>
        <taxon>Pseudonocardiaceae</taxon>
        <taxon>Saccharopolyspora</taxon>
    </lineage>
</organism>
<proteinExistence type="predicted"/>
<dbReference type="RefSeq" id="WP_011874592.1">
    <property type="nucleotide sequence ID" value="NZ_BAAAGS010000118.1"/>
</dbReference>
<comment type="caution">
    <text evidence="2">The sequence shown here is derived from an EMBL/GenBank/DDBJ whole genome shotgun (WGS) entry which is preliminary data.</text>
</comment>
<dbReference type="EMBL" id="BAAAGS010000118">
    <property type="protein sequence ID" value="GAA0565291.1"/>
    <property type="molecule type" value="Genomic_DNA"/>
</dbReference>
<evidence type="ECO:0000313" key="2">
    <source>
        <dbReference type="EMBL" id="GAA0565291.1"/>
    </source>
</evidence>
<feature type="compositionally biased region" description="Basic and acidic residues" evidence="1">
    <location>
        <begin position="37"/>
        <end position="48"/>
    </location>
</feature>
<feature type="region of interest" description="Disordered" evidence="1">
    <location>
        <begin position="37"/>
        <end position="56"/>
    </location>
</feature>
<keyword evidence="3" id="KW-1185">Reference proteome</keyword>
<reference evidence="3" key="1">
    <citation type="journal article" date="2019" name="Int. J. Syst. Evol. Microbiol.">
        <title>The Global Catalogue of Microorganisms (GCM) 10K type strain sequencing project: providing services to taxonomists for standard genome sequencing and annotation.</title>
        <authorList>
            <consortium name="The Broad Institute Genomics Platform"/>
            <consortium name="The Broad Institute Genome Sequencing Center for Infectious Disease"/>
            <person name="Wu L."/>
            <person name="Ma J."/>
        </authorList>
    </citation>
    <scope>NUCLEOTIDE SEQUENCE [LARGE SCALE GENOMIC DNA]</scope>
    <source>
        <strain evidence="3">JCM 10303</strain>
    </source>
</reference>
<accession>A0ABP3PDC8</accession>
<evidence type="ECO:0000313" key="3">
    <source>
        <dbReference type="Proteomes" id="UP001500729"/>
    </source>
</evidence>
<sequence>MSMRYGDSNHDADAWYDSADDTVYSTGASVDEAWEQRERREQQDREAAEVVSIGSRRPAEPTRRVRWRYASGITIKRLIRP</sequence>
<protein>
    <submittedName>
        <fullName evidence="2">Uncharacterized protein</fullName>
    </submittedName>
</protein>
<evidence type="ECO:0000256" key="1">
    <source>
        <dbReference type="SAM" id="MobiDB-lite"/>
    </source>
</evidence>
<gene>
    <name evidence="2" type="ORF">GCM10009533_71280</name>
</gene>